<comment type="similarity">
    <text evidence="2">Belongs to the glycosyl hydrolase 88 family.</text>
</comment>
<dbReference type="Proteomes" id="UP000216961">
    <property type="component" value="Unassembled WGS sequence"/>
</dbReference>
<feature type="binding site" evidence="4">
    <location>
        <position position="229"/>
    </location>
    <ligand>
        <name>substrate</name>
    </ligand>
</feature>
<sequence length="388" mass="44788">MAELQSIKEKLLESGNLLTNDDIEKELDWICAKLKSNLARYQNKFPSAEATNGKYRLKDNDDWTNGFWTGMLWIAYEYTQDAAFKNAALEQIKSFEIRLKENIVLDHHDLGFLYSLSVGAGYRVTSTEDFIPLLKGAADKLLERYQPKGKFLQAWGALNNEKEYRLIIDSLINLPLLFDVWRLSGEEKYYQKAVNHYHQVCNHIFREDYSTYHTYYFNHENGEPLSGATHQGYRDDSCWARGQAWAVLGVPLNSLYNPSLRNEFVYEKTVDYFLANLPDDIVPYWDFSFTKEDGQVRDSSSLAIAACGLLSAKKVSLYPDADKLAAGMVKVLRDSYTSQNVEGNEGLLLHGVYAYQEGKGVDEPNLWGDYFYMEALFRLLRPTWETYW</sequence>
<feature type="binding site" evidence="4">
    <location>
        <position position="109"/>
    </location>
    <ligand>
        <name>substrate</name>
    </ligand>
</feature>
<proteinExistence type="inferred from homology"/>
<dbReference type="Pfam" id="PF07470">
    <property type="entry name" value="Glyco_hydro_88"/>
    <property type="match status" value="1"/>
</dbReference>
<dbReference type="AlphaFoldDB" id="A0AA91Z347"/>
<evidence type="ECO:0000256" key="3">
    <source>
        <dbReference type="PIRSR" id="PIRSR610905-1"/>
    </source>
</evidence>
<dbReference type="InterPro" id="IPR008928">
    <property type="entry name" value="6-hairpin_glycosidase_sf"/>
</dbReference>
<dbReference type="SUPFAM" id="SSF48208">
    <property type="entry name" value="Six-hairpin glycosidases"/>
    <property type="match status" value="1"/>
</dbReference>
<feature type="active site" description="Nucleophile" evidence="3">
    <location>
        <position position="109"/>
    </location>
</feature>
<evidence type="ECO:0000256" key="2">
    <source>
        <dbReference type="ARBA" id="ARBA00038358"/>
    </source>
</evidence>
<accession>A0AA91Z347</accession>
<feature type="binding site" evidence="4">
    <location>
        <position position="227"/>
    </location>
    <ligand>
        <name>substrate</name>
    </ligand>
</feature>
<dbReference type="Gene3D" id="1.50.10.10">
    <property type="match status" value="1"/>
</dbReference>
<dbReference type="GO" id="GO:0000272">
    <property type="term" value="P:polysaccharide catabolic process"/>
    <property type="evidence" value="ECO:0007669"/>
    <property type="project" value="TreeGrafter"/>
</dbReference>
<dbReference type="RefSeq" id="WP_095328288.1">
    <property type="nucleotide sequence ID" value="NZ_NPBQ01000001.1"/>
</dbReference>
<dbReference type="GO" id="GO:0052757">
    <property type="term" value="F:chondroitin hydrolase activity"/>
    <property type="evidence" value="ECO:0007669"/>
    <property type="project" value="TreeGrafter"/>
</dbReference>
<comment type="caution">
    <text evidence="5">The sequence shown here is derived from an EMBL/GenBank/DDBJ whole genome shotgun (WGS) entry which is preliminary data.</text>
</comment>
<keyword evidence="1 5" id="KW-0378">Hydrolase</keyword>
<feature type="binding site" evidence="4">
    <location>
        <position position="245"/>
    </location>
    <ligand>
        <name>substrate</name>
    </ligand>
</feature>
<feature type="binding site" evidence="4">
    <location>
        <position position="241"/>
    </location>
    <ligand>
        <name>substrate</name>
    </ligand>
</feature>
<dbReference type="PANTHER" id="PTHR36845">
    <property type="entry name" value="HYDROLASE, PUTATIVE (AFU_ORTHOLOGUE AFUA_7G05090)-RELATED"/>
    <property type="match status" value="1"/>
</dbReference>
<feature type="binding site" evidence="4">
    <location>
        <position position="169"/>
    </location>
    <ligand>
        <name>substrate</name>
    </ligand>
</feature>
<dbReference type="PANTHER" id="PTHR36845:SF1">
    <property type="entry name" value="HYDROLASE, PUTATIVE (AFU_ORTHOLOGUE AFUA_7G05090)-RELATED"/>
    <property type="match status" value="1"/>
</dbReference>
<evidence type="ECO:0000313" key="6">
    <source>
        <dbReference type="Proteomes" id="UP000216961"/>
    </source>
</evidence>
<dbReference type="InterPro" id="IPR052369">
    <property type="entry name" value="UG_Glycosaminoglycan_Hydrolase"/>
</dbReference>
<gene>
    <name evidence="5" type="ORF">CHH57_00030</name>
</gene>
<reference evidence="5 6" key="1">
    <citation type="submission" date="2017-07" db="EMBL/GenBank/DDBJ databases">
        <title>Isolation and whole genome analysis of endospore-forming bacteria from heroin.</title>
        <authorList>
            <person name="Kalinowski J."/>
            <person name="Ahrens B."/>
            <person name="Al-Dilaimi A."/>
            <person name="Winkler A."/>
            <person name="Wibberg D."/>
            <person name="Schleenbecker U."/>
            <person name="Ruckert C."/>
            <person name="Wolfel R."/>
            <person name="Grass G."/>
        </authorList>
    </citation>
    <scope>NUCLEOTIDE SEQUENCE [LARGE SCALE GENOMIC DNA]</scope>
    <source>
        <strain evidence="5 6">7521-2</strain>
    </source>
</reference>
<organism evidence="5 6">
    <name type="scientific">Niallia circulans</name>
    <name type="common">Bacillus circulans</name>
    <dbReference type="NCBI Taxonomy" id="1397"/>
    <lineage>
        <taxon>Bacteria</taxon>
        <taxon>Bacillati</taxon>
        <taxon>Bacillota</taxon>
        <taxon>Bacilli</taxon>
        <taxon>Bacillales</taxon>
        <taxon>Bacillaceae</taxon>
        <taxon>Niallia</taxon>
    </lineage>
</organism>
<dbReference type="InterPro" id="IPR012341">
    <property type="entry name" value="6hp_glycosidase-like_sf"/>
</dbReference>
<dbReference type="EMBL" id="NPBQ01000001">
    <property type="protein sequence ID" value="PAD85296.1"/>
    <property type="molecule type" value="Genomic_DNA"/>
</dbReference>
<protein>
    <submittedName>
        <fullName evidence="5">Glucuronyl hydrolase</fullName>
    </submittedName>
</protein>
<evidence type="ECO:0000256" key="1">
    <source>
        <dbReference type="ARBA" id="ARBA00022801"/>
    </source>
</evidence>
<feature type="active site" description="Proton donor" evidence="3">
    <location>
        <position position="169"/>
    </location>
</feature>
<evidence type="ECO:0000313" key="5">
    <source>
        <dbReference type="EMBL" id="PAD85296.1"/>
    </source>
</evidence>
<name>A0AA91Z347_NIACI</name>
<dbReference type="InterPro" id="IPR010905">
    <property type="entry name" value="Glyco_hydro_88"/>
</dbReference>
<evidence type="ECO:0000256" key="4">
    <source>
        <dbReference type="PIRSR" id="PIRSR610905-2"/>
    </source>
</evidence>